<dbReference type="EMBL" id="LFZX01000130">
    <property type="protein sequence ID" value="KNC66650.1"/>
    <property type="molecule type" value="Genomic_DNA"/>
</dbReference>
<dbReference type="GO" id="GO:0005737">
    <property type="term" value="C:cytoplasm"/>
    <property type="evidence" value="ECO:0007669"/>
    <property type="project" value="TreeGrafter"/>
</dbReference>
<dbReference type="PANTHER" id="PTHR13847">
    <property type="entry name" value="SARCOSINE DEHYDROGENASE-RELATED"/>
    <property type="match status" value="1"/>
</dbReference>
<protein>
    <recommendedName>
        <fullName evidence="2">FAD dependent oxidoreductase domain-containing protein</fullName>
    </recommendedName>
</protein>
<dbReference type="SUPFAM" id="SSF51905">
    <property type="entry name" value="FAD/NAD(P)-binding domain"/>
    <property type="match status" value="1"/>
</dbReference>
<dbReference type="Gene3D" id="3.50.50.60">
    <property type="entry name" value="FAD/NAD(P)-binding domain"/>
    <property type="match status" value="1"/>
</dbReference>
<dbReference type="OrthoDB" id="9815989at2"/>
<name>A0A0L0EQK0_9GAMM</name>
<comment type="caution">
    <text evidence="3">The sequence shown here is derived from an EMBL/GenBank/DDBJ whole genome shotgun (WGS) entry which is preliminary data.</text>
</comment>
<organism evidence="3 4">
    <name type="scientific">Pseudoalteromonas rubra</name>
    <dbReference type="NCBI Taxonomy" id="43658"/>
    <lineage>
        <taxon>Bacteria</taxon>
        <taxon>Pseudomonadati</taxon>
        <taxon>Pseudomonadota</taxon>
        <taxon>Gammaproteobacteria</taxon>
        <taxon>Alteromonadales</taxon>
        <taxon>Pseudoalteromonadaceae</taxon>
        <taxon>Pseudoalteromonas</taxon>
    </lineage>
</organism>
<reference evidence="4" key="1">
    <citation type="submission" date="2015-07" db="EMBL/GenBank/DDBJ databases">
        <title>Draft genome sequence of a Pseudoalteromonas rubra strain, OCN096, isolated from Kaneohe Bay, Oahu, Hawaii.</title>
        <authorList>
            <person name="Beurmann S."/>
            <person name="Ushijima B."/>
            <person name="Belcaid M."/>
            <person name="Callahan S.M."/>
            <person name="Aeby G.S."/>
        </authorList>
    </citation>
    <scope>NUCLEOTIDE SEQUENCE [LARGE SCALE GENOMIC DNA]</scope>
    <source>
        <strain evidence="4">OCN096</strain>
    </source>
</reference>
<evidence type="ECO:0000259" key="2">
    <source>
        <dbReference type="Pfam" id="PF01266"/>
    </source>
</evidence>
<evidence type="ECO:0000313" key="4">
    <source>
        <dbReference type="Proteomes" id="UP000036850"/>
    </source>
</evidence>
<dbReference type="InterPro" id="IPR006076">
    <property type="entry name" value="FAD-dep_OxRdtase"/>
</dbReference>
<evidence type="ECO:0000256" key="1">
    <source>
        <dbReference type="ARBA" id="ARBA00023002"/>
    </source>
</evidence>
<dbReference type="Gene3D" id="3.30.9.10">
    <property type="entry name" value="D-Amino Acid Oxidase, subunit A, domain 2"/>
    <property type="match status" value="1"/>
</dbReference>
<dbReference type="AlphaFoldDB" id="A0A0L0EQK0"/>
<dbReference type="PANTHER" id="PTHR13847:SF287">
    <property type="entry name" value="FAD-DEPENDENT OXIDOREDUCTASE DOMAIN-CONTAINING PROTEIN 1"/>
    <property type="match status" value="1"/>
</dbReference>
<sequence length="352" mass="38762">MNSFDVVVIGGGVVGAAAFHRLAQQGVKVALLEKDRLCQGATSYSGGIVRCFHSDPVLSDMAVQGYHYYRQFAEYTDSHCSLTETGFIYLDKPQRNQALRSEVDRLSSVVEMHWLTDQEAKKQFPFLNISSGQGVVYEPGAGFMDTYETTIAWAKAGERAGGVVIEGCQVERLLMAKDQFQGLQTNMGPIYAAKVVVCAGPLSTALLEQAGLQTSVYAQEIQVNRFKSDVFPKQHPAYIDDEYNLNGRPDREGAVLVGYPTFNRQLDLPKSPIAANHTQLICEQADKRFSWAEAMQSLGGYRCFDSYTQHGHGEIKFVNENENIVVAAGFSGGGFKLAPAIAQRVDELINHK</sequence>
<gene>
    <name evidence="3" type="ORF">AC626_15670</name>
</gene>
<dbReference type="Proteomes" id="UP000036850">
    <property type="component" value="Unassembled WGS sequence"/>
</dbReference>
<accession>A0A0L0EQK0</accession>
<proteinExistence type="predicted"/>
<keyword evidence="1" id="KW-0560">Oxidoreductase</keyword>
<dbReference type="PATRIC" id="fig|43658.6.peg.4603"/>
<dbReference type="InterPro" id="IPR036188">
    <property type="entry name" value="FAD/NAD-bd_sf"/>
</dbReference>
<dbReference type="Pfam" id="PF01266">
    <property type="entry name" value="DAO"/>
    <property type="match status" value="1"/>
</dbReference>
<dbReference type="GO" id="GO:0016491">
    <property type="term" value="F:oxidoreductase activity"/>
    <property type="evidence" value="ECO:0007669"/>
    <property type="project" value="UniProtKB-KW"/>
</dbReference>
<feature type="domain" description="FAD dependent oxidoreductase" evidence="2">
    <location>
        <begin position="5"/>
        <end position="347"/>
    </location>
</feature>
<evidence type="ECO:0000313" key="3">
    <source>
        <dbReference type="EMBL" id="KNC66650.1"/>
    </source>
</evidence>